<evidence type="ECO:0000256" key="4">
    <source>
        <dbReference type="ARBA" id="ARBA00023163"/>
    </source>
</evidence>
<dbReference type="OrthoDB" id="9801717at2"/>
<dbReference type="EMBL" id="CP002453">
    <property type="protein sequence ID" value="ADV50718.1"/>
    <property type="molecule type" value="Genomic_DNA"/>
</dbReference>
<dbReference type="STRING" id="688270.Celal_3454"/>
<keyword evidence="4" id="KW-0804">Transcription</keyword>
<evidence type="ECO:0000259" key="6">
    <source>
        <dbReference type="PROSITE" id="PS51898"/>
    </source>
</evidence>
<keyword evidence="5" id="KW-0233">DNA recombination</keyword>
<evidence type="ECO:0000256" key="3">
    <source>
        <dbReference type="ARBA" id="ARBA00023015"/>
    </source>
</evidence>
<dbReference type="Gene3D" id="1.10.443.10">
    <property type="entry name" value="Intergrase catalytic core"/>
    <property type="match status" value="1"/>
</dbReference>
<dbReference type="GO" id="GO:0006310">
    <property type="term" value="P:DNA recombination"/>
    <property type="evidence" value="ECO:0007669"/>
    <property type="project" value="UniProtKB-KW"/>
</dbReference>
<dbReference type="PROSITE" id="PS51898">
    <property type="entry name" value="TYR_RECOMBINASE"/>
    <property type="match status" value="1"/>
</dbReference>
<dbReference type="InterPro" id="IPR050090">
    <property type="entry name" value="Tyrosine_recombinase_XerCD"/>
</dbReference>
<organism evidence="7 8">
    <name type="scientific">Cellulophaga algicola (strain DSM 14237 / IC166 / ACAM 630)</name>
    <dbReference type="NCBI Taxonomy" id="688270"/>
    <lineage>
        <taxon>Bacteria</taxon>
        <taxon>Pseudomonadati</taxon>
        <taxon>Bacteroidota</taxon>
        <taxon>Flavobacteriia</taxon>
        <taxon>Flavobacteriales</taxon>
        <taxon>Flavobacteriaceae</taxon>
        <taxon>Cellulophaga</taxon>
    </lineage>
</organism>
<dbReference type="InterPro" id="IPR002104">
    <property type="entry name" value="Integrase_catalytic"/>
</dbReference>
<keyword evidence="8" id="KW-1185">Reference proteome</keyword>
<evidence type="ECO:0000313" key="8">
    <source>
        <dbReference type="Proteomes" id="UP000008634"/>
    </source>
</evidence>
<dbReference type="eggNOG" id="COG4974">
    <property type="taxonomic scope" value="Bacteria"/>
</dbReference>
<dbReference type="PANTHER" id="PTHR30349">
    <property type="entry name" value="PHAGE INTEGRASE-RELATED"/>
    <property type="match status" value="1"/>
</dbReference>
<dbReference type="GO" id="GO:0003677">
    <property type="term" value="F:DNA binding"/>
    <property type="evidence" value="ECO:0007669"/>
    <property type="project" value="InterPro"/>
</dbReference>
<comment type="similarity">
    <text evidence="1">Belongs to the 'phage' integrase family.</text>
</comment>
<dbReference type="KEGG" id="cao:Celal_3454"/>
<reference evidence="7 8" key="1">
    <citation type="journal article" date="2010" name="Stand. Genomic Sci.">
        <title>Complete genome sequence of Cellulophaga algicola type strain (IC166).</title>
        <authorList>
            <person name="Abt B."/>
            <person name="Lu M."/>
            <person name="Misra M."/>
            <person name="Han C."/>
            <person name="Nolan M."/>
            <person name="Lucas S."/>
            <person name="Hammon N."/>
            <person name="Deshpande S."/>
            <person name="Cheng J.F."/>
            <person name="Tapia R."/>
            <person name="Goodwin L."/>
            <person name="Pitluck S."/>
            <person name="Liolios K."/>
            <person name="Pagani I."/>
            <person name="Ivanova N."/>
            <person name="Mavromatis K."/>
            <person name="Ovchinikova G."/>
            <person name="Pati A."/>
            <person name="Chen A."/>
            <person name="Palaniappan K."/>
            <person name="Land M."/>
            <person name="Hauser L."/>
            <person name="Chang Y.J."/>
            <person name="Jeffries C.D."/>
            <person name="Detter J.C."/>
            <person name="Brambilla E."/>
            <person name="Rohde M."/>
            <person name="Tindall B.J."/>
            <person name="Goker M."/>
            <person name="Woyke T."/>
            <person name="Bristow J."/>
            <person name="Eisen J.A."/>
            <person name="Markowitz V."/>
            <person name="Hugenholtz P."/>
            <person name="Kyrpides N.C."/>
            <person name="Klenk H.P."/>
            <person name="Lapidus A."/>
        </authorList>
    </citation>
    <scope>NUCLEOTIDE SEQUENCE [LARGE SCALE GENOMIC DNA]</scope>
    <source>
        <strain evidence="8">DSM 14237 / IC166 / ACAM 630</strain>
    </source>
</reference>
<evidence type="ECO:0000256" key="2">
    <source>
        <dbReference type="ARBA" id="ARBA00022558"/>
    </source>
</evidence>
<evidence type="ECO:0000256" key="5">
    <source>
        <dbReference type="ARBA" id="ARBA00023172"/>
    </source>
</evidence>
<dbReference type="PANTHER" id="PTHR30349:SF62">
    <property type="entry name" value="TYPE 1 FIMBRIAE REGULATORY PROTEIN FIMB-RELATED"/>
    <property type="match status" value="1"/>
</dbReference>
<sequence length="212" mass="24821">MIFWTIFHGANSQCKNHDQRAKCKECKKRTTNAHERPKDFLSDAEIKSLLAASKKTRYPKRNYLLLLMTYRHGLRVSEAIAIKKSDVNIKESRIWINRLKSGLSVEHPISGDELRAIKRYLNSREDNLPWLFVNERGLPLTRQAINYIVNVIATAAKLENVHPHTLRHSCGFYLANKGYDLRLIQDYLGHRDPKHTAHYTRVVSKRFEKLWD</sequence>
<dbReference type="Proteomes" id="UP000008634">
    <property type="component" value="Chromosome"/>
</dbReference>
<proteinExistence type="inferred from homology"/>
<dbReference type="SUPFAM" id="SSF56349">
    <property type="entry name" value="DNA breaking-rejoining enzymes"/>
    <property type="match status" value="1"/>
</dbReference>
<accession>E6X7K8</accession>
<dbReference type="InterPro" id="IPR011010">
    <property type="entry name" value="DNA_brk_join_enz"/>
</dbReference>
<dbReference type="Pfam" id="PF00589">
    <property type="entry name" value="Phage_integrase"/>
    <property type="match status" value="1"/>
</dbReference>
<keyword evidence="3" id="KW-0805">Transcription regulation</keyword>
<dbReference type="InterPro" id="IPR013762">
    <property type="entry name" value="Integrase-like_cat_sf"/>
</dbReference>
<protein>
    <submittedName>
        <fullName evidence="7">Integrase family protein</fullName>
    </submittedName>
</protein>
<evidence type="ECO:0000256" key="1">
    <source>
        <dbReference type="ARBA" id="ARBA00008857"/>
    </source>
</evidence>
<dbReference type="HOGENOM" id="CLU_027562_39_0_10"/>
<gene>
    <name evidence="7" type="ordered locus">Celal_3454</name>
</gene>
<dbReference type="RefSeq" id="WP_013552170.1">
    <property type="nucleotide sequence ID" value="NC_014934.1"/>
</dbReference>
<feature type="domain" description="Tyr recombinase" evidence="6">
    <location>
        <begin position="36"/>
        <end position="212"/>
    </location>
</feature>
<dbReference type="GO" id="GO:0015074">
    <property type="term" value="P:DNA integration"/>
    <property type="evidence" value="ECO:0007669"/>
    <property type="project" value="InterPro"/>
</dbReference>
<dbReference type="AlphaFoldDB" id="E6X7K8"/>
<name>E6X7K8_CELAD</name>
<keyword evidence="2" id="KW-1029">Fimbrium biogenesis</keyword>
<evidence type="ECO:0000313" key="7">
    <source>
        <dbReference type="EMBL" id="ADV50718.1"/>
    </source>
</evidence>